<dbReference type="SUPFAM" id="SSF69754">
    <property type="entry name" value="Ribosome binding protein Y (YfiA homologue)"/>
    <property type="match status" value="1"/>
</dbReference>
<evidence type="ECO:0000256" key="1">
    <source>
        <dbReference type="ARBA" id="ARBA00022845"/>
    </source>
</evidence>
<evidence type="ECO:0000256" key="3">
    <source>
        <dbReference type="ARBA" id="ARBA00041148"/>
    </source>
</evidence>
<evidence type="ECO:0000313" key="8">
    <source>
        <dbReference type="Proteomes" id="UP000216361"/>
    </source>
</evidence>
<dbReference type="PANTHER" id="PTHR33231">
    <property type="entry name" value="30S RIBOSOMAL PROTEIN"/>
    <property type="match status" value="1"/>
</dbReference>
<keyword evidence="1 4" id="KW-0810">Translation regulation</keyword>
<keyword evidence="8" id="KW-1185">Reference proteome</keyword>
<dbReference type="EMBL" id="NOXS01000033">
    <property type="protein sequence ID" value="OYQ17832.1"/>
    <property type="molecule type" value="Genomic_DNA"/>
</dbReference>
<dbReference type="Pfam" id="PF02482">
    <property type="entry name" value="Ribosomal_S30AE"/>
    <property type="match status" value="1"/>
</dbReference>
<dbReference type="InterPro" id="IPR034694">
    <property type="entry name" value="HPF_long/plastid"/>
</dbReference>
<organism evidence="7 8">
    <name type="scientific">Elstera cyanobacteriorum</name>
    <dbReference type="NCBI Taxonomy" id="2022747"/>
    <lineage>
        <taxon>Bacteria</taxon>
        <taxon>Pseudomonadati</taxon>
        <taxon>Pseudomonadota</taxon>
        <taxon>Alphaproteobacteria</taxon>
        <taxon>Rhodospirillales</taxon>
        <taxon>Rhodospirillaceae</taxon>
        <taxon>Elstera</taxon>
    </lineage>
</organism>
<comment type="similarity">
    <text evidence="4">Belongs to the HPF/YfiA ribosome-associated protein family. Long HPF subfamily.</text>
</comment>
<dbReference type="Gene3D" id="3.30.160.100">
    <property type="entry name" value="Ribosome hibernation promotion factor-like"/>
    <property type="match status" value="1"/>
</dbReference>
<feature type="domain" description="Sigma 54 modulation/S30EA ribosomal protein C-terminal" evidence="6">
    <location>
        <begin position="127"/>
        <end position="180"/>
    </location>
</feature>
<dbReference type="GO" id="GO:0043024">
    <property type="term" value="F:ribosomal small subunit binding"/>
    <property type="evidence" value="ECO:0007669"/>
    <property type="project" value="TreeGrafter"/>
</dbReference>
<dbReference type="GO" id="GO:0022627">
    <property type="term" value="C:cytosolic small ribosomal subunit"/>
    <property type="evidence" value="ECO:0007669"/>
    <property type="project" value="TreeGrafter"/>
</dbReference>
<comment type="function">
    <text evidence="4">Required for dimerization of active 70S ribosomes into 100S ribosomes in stationary phase; 100S ribosomes are translationally inactive and sometimes present during exponential growth.</text>
</comment>
<dbReference type="NCBIfam" id="TIGR00741">
    <property type="entry name" value="yfiA"/>
    <property type="match status" value="1"/>
</dbReference>
<evidence type="ECO:0000256" key="4">
    <source>
        <dbReference type="HAMAP-Rule" id="MF_00839"/>
    </source>
</evidence>
<evidence type="ECO:0000256" key="5">
    <source>
        <dbReference type="SAM" id="Coils"/>
    </source>
</evidence>
<dbReference type="InterPro" id="IPR032528">
    <property type="entry name" value="Ribosom_S30AE_C"/>
</dbReference>
<gene>
    <name evidence="7" type="primary">raiA</name>
    <name evidence="4" type="synonym">hpf</name>
    <name evidence="7" type="ORF">CHR90_12720</name>
</gene>
<dbReference type="Pfam" id="PF16321">
    <property type="entry name" value="Ribosom_S30AE_C"/>
    <property type="match status" value="1"/>
</dbReference>
<dbReference type="AlphaFoldDB" id="A0A255XLN7"/>
<evidence type="ECO:0000259" key="6">
    <source>
        <dbReference type="Pfam" id="PF16321"/>
    </source>
</evidence>
<dbReference type="InterPro" id="IPR003489">
    <property type="entry name" value="RHF/RaiA"/>
</dbReference>
<dbReference type="InterPro" id="IPR036567">
    <property type="entry name" value="RHF-like"/>
</dbReference>
<name>A0A255XLN7_9PROT</name>
<dbReference type="OrthoDB" id="9794975at2"/>
<comment type="caution">
    <text evidence="7">The sequence shown here is derived from an EMBL/GenBank/DDBJ whole genome shotgun (WGS) entry which is preliminary data.</text>
</comment>
<sequence length="203" mass="22288">MQVTVKGKQMDVGDALRTHITETLTNAVSKYFARPLDATLVLTPDAHLIRADVTVHVARNLTVQAKASATDPYRAADEAIEHAEKRIRRYKRRLKEDHHRGGPLPDVESAPSYVLAPEQEEAPPSAQPMVVAEMQVAIETLAVPDAVMRLDLGDLPVLMFRHATHGGLNVIYRRADGHIGWIDPQGNSQTVRGEPKGELSAAQ</sequence>
<proteinExistence type="inferred from homology"/>
<evidence type="ECO:0000256" key="2">
    <source>
        <dbReference type="ARBA" id="ARBA00038695"/>
    </source>
</evidence>
<dbReference type="Gene3D" id="3.30.505.50">
    <property type="entry name" value="Sigma 54 modulation/S30EA ribosomal protein, C-terminal domain"/>
    <property type="match status" value="1"/>
</dbReference>
<dbReference type="InterPro" id="IPR050574">
    <property type="entry name" value="HPF/YfiA_ribosome-assoc"/>
</dbReference>
<reference evidence="7 8" key="1">
    <citation type="submission" date="2017-07" db="EMBL/GenBank/DDBJ databases">
        <title>Elstera cyanobacteriorum sp. nov., a novel bacterium isolated from cyanobacterial aggregates in a eutrophic lake.</title>
        <authorList>
            <person name="Cai H."/>
        </authorList>
    </citation>
    <scope>NUCLEOTIDE SEQUENCE [LARGE SCALE GENOMIC DNA]</scope>
    <source>
        <strain evidence="7 8">TH019</strain>
    </source>
</reference>
<dbReference type="PANTHER" id="PTHR33231:SF1">
    <property type="entry name" value="30S RIBOSOMAL PROTEIN"/>
    <property type="match status" value="1"/>
</dbReference>
<accession>A0A255XLN7</accession>
<feature type="coiled-coil region" evidence="5">
    <location>
        <begin position="73"/>
        <end position="100"/>
    </location>
</feature>
<comment type="subcellular location">
    <subcellularLocation>
        <location evidence="4">Cytoplasm</location>
    </subcellularLocation>
</comment>
<dbReference type="InterPro" id="IPR038416">
    <property type="entry name" value="Ribosom_S30AE_C_sf"/>
</dbReference>
<comment type="subunit">
    <text evidence="4">Interacts with 100S ribosomes.</text>
</comment>
<evidence type="ECO:0000313" key="7">
    <source>
        <dbReference type="EMBL" id="OYQ17832.1"/>
    </source>
</evidence>
<keyword evidence="4" id="KW-0963">Cytoplasm</keyword>
<dbReference type="Proteomes" id="UP000216361">
    <property type="component" value="Unassembled WGS sequence"/>
</dbReference>
<protein>
    <recommendedName>
        <fullName evidence="3 4">Ribosome hibernation promoting factor</fullName>
        <shortName evidence="4">HPF</shortName>
    </recommendedName>
</protein>
<dbReference type="GO" id="GO:0045900">
    <property type="term" value="P:negative regulation of translational elongation"/>
    <property type="evidence" value="ECO:0007669"/>
    <property type="project" value="TreeGrafter"/>
</dbReference>
<comment type="subunit">
    <text evidence="2">Associates exclusively with 100S ribosomes, which are dimers of 70S ribosomes.</text>
</comment>
<keyword evidence="5" id="KW-0175">Coiled coil</keyword>
<dbReference type="RefSeq" id="WP_094409394.1">
    <property type="nucleotide sequence ID" value="NZ_BMJZ01000002.1"/>
</dbReference>
<dbReference type="HAMAP" id="MF_00839">
    <property type="entry name" value="HPF"/>
    <property type="match status" value="1"/>
</dbReference>